<evidence type="ECO:0000313" key="4">
    <source>
        <dbReference type="EMBL" id="WVW78328.1"/>
    </source>
</evidence>
<organism evidence="3">
    <name type="scientific">Kwoniella bestiolae CBS 10118</name>
    <dbReference type="NCBI Taxonomy" id="1296100"/>
    <lineage>
        <taxon>Eukaryota</taxon>
        <taxon>Fungi</taxon>
        <taxon>Dikarya</taxon>
        <taxon>Basidiomycota</taxon>
        <taxon>Agaricomycotina</taxon>
        <taxon>Tremellomycetes</taxon>
        <taxon>Tremellales</taxon>
        <taxon>Cryptococcaceae</taxon>
        <taxon>Kwoniella</taxon>
    </lineage>
</organism>
<dbReference type="EMBL" id="KI894020">
    <property type="protein sequence ID" value="OCF25977.1"/>
    <property type="molecule type" value="Genomic_DNA"/>
</dbReference>
<protein>
    <submittedName>
        <fullName evidence="3">Uncharacterized protein</fullName>
    </submittedName>
</protein>
<dbReference type="RefSeq" id="XP_019047047.1">
    <property type="nucleotide sequence ID" value="XM_019190299.1"/>
</dbReference>
<feature type="region of interest" description="Disordered" evidence="2">
    <location>
        <begin position="177"/>
        <end position="236"/>
    </location>
</feature>
<reference evidence="4" key="4">
    <citation type="submission" date="2024-02" db="EMBL/GenBank/DDBJ databases">
        <title>Comparative genomics of Cryptococcus and Kwoniella reveals pathogenesis evolution and contrasting modes of karyotype evolution via chromosome fusion or intercentromeric recombination.</title>
        <authorList>
            <person name="Coelho M.A."/>
            <person name="David-Palma M."/>
            <person name="Shea T."/>
            <person name="Bowers K."/>
            <person name="McGinley-Smith S."/>
            <person name="Mohammad A.W."/>
            <person name="Gnirke A."/>
            <person name="Yurkov A.M."/>
            <person name="Nowrousian M."/>
            <person name="Sun S."/>
            <person name="Cuomo C.A."/>
            <person name="Heitman J."/>
        </authorList>
    </citation>
    <scope>NUCLEOTIDE SEQUENCE</scope>
    <source>
        <strain evidence="4">CBS 10118</strain>
    </source>
</reference>
<feature type="compositionally biased region" description="Basic and acidic residues" evidence="2">
    <location>
        <begin position="413"/>
        <end position="444"/>
    </location>
</feature>
<dbReference type="AlphaFoldDB" id="A0A1B9G4K7"/>
<dbReference type="STRING" id="1296100.A0A1B9G4K7"/>
<dbReference type="Proteomes" id="UP000092730">
    <property type="component" value="Chromosome 1"/>
</dbReference>
<accession>A0A1B9G4K7</accession>
<reference evidence="3" key="1">
    <citation type="submission" date="2013-07" db="EMBL/GenBank/DDBJ databases">
        <title>The Genome Sequence of Cryptococcus bestiolae CBS10118.</title>
        <authorList>
            <consortium name="The Broad Institute Genome Sequencing Platform"/>
            <person name="Cuomo C."/>
            <person name="Litvintseva A."/>
            <person name="Chen Y."/>
            <person name="Heitman J."/>
            <person name="Sun S."/>
            <person name="Springer D."/>
            <person name="Dromer F."/>
            <person name="Young S.K."/>
            <person name="Zeng Q."/>
            <person name="Gargeya S."/>
            <person name="Fitzgerald M."/>
            <person name="Abouelleil A."/>
            <person name="Alvarado L."/>
            <person name="Berlin A.M."/>
            <person name="Chapman S.B."/>
            <person name="Dewar J."/>
            <person name="Goldberg J."/>
            <person name="Griggs A."/>
            <person name="Gujja S."/>
            <person name="Hansen M."/>
            <person name="Howarth C."/>
            <person name="Imamovic A."/>
            <person name="Larimer J."/>
            <person name="McCowan C."/>
            <person name="Murphy C."/>
            <person name="Pearson M."/>
            <person name="Priest M."/>
            <person name="Roberts A."/>
            <person name="Saif S."/>
            <person name="Shea T."/>
            <person name="Sykes S."/>
            <person name="Wortman J."/>
            <person name="Nusbaum C."/>
            <person name="Birren B."/>
        </authorList>
    </citation>
    <scope>NUCLEOTIDE SEQUENCE [LARGE SCALE GENOMIC DNA]</scope>
    <source>
        <strain evidence="3">CBS 10118</strain>
    </source>
</reference>
<feature type="compositionally biased region" description="Polar residues" evidence="2">
    <location>
        <begin position="8"/>
        <end position="32"/>
    </location>
</feature>
<feature type="region of interest" description="Disordered" evidence="2">
    <location>
        <begin position="413"/>
        <end position="606"/>
    </location>
</feature>
<reference evidence="4" key="2">
    <citation type="submission" date="2013-07" db="EMBL/GenBank/DDBJ databases">
        <authorList>
            <consortium name="The Broad Institute Genome Sequencing Platform"/>
            <person name="Cuomo C."/>
            <person name="Litvintseva A."/>
            <person name="Chen Y."/>
            <person name="Heitman J."/>
            <person name="Sun S."/>
            <person name="Springer D."/>
            <person name="Dromer F."/>
            <person name="Young S.K."/>
            <person name="Zeng Q."/>
            <person name="Gargeya S."/>
            <person name="Fitzgerald M."/>
            <person name="Abouelleil A."/>
            <person name="Alvarado L."/>
            <person name="Berlin A.M."/>
            <person name="Chapman S.B."/>
            <person name="Dewar J."/>
            <person name="Goldberg J."/>
            <person name="Griggs A."/>
            <person name="Gujja S."/>
            <person name="Hansen M."/>
            <person name="Howarth C."/>
            <person name="Imamovic A."/>
            <person name="Larimer J."/>
            <person name="McCowan C."/>
            <person name="Murphy C."/>
            <person name="Pearson M."/>
            <person name="Priest M."/>
            <person name="Roberts A."/>
            <person name="Saif S."/>
            <person name="Shea T."/>
            <person name="Sykes S."/>
            <person name="Wortman J."/>
            <person name="Nusbaum C."/>
            <person name="Birren B."/>
        </authorList>
    </citation>
    <scope>NUCLEOTIDE SEQUENCE</scope>
    <source>
        <strain evidence="4">CBS 10118</strain>
    </source>
</reference>
<feature type="coiled-coil region" evidence="1">
    <location>
        <begin position="339"/>
        <end position="366"/>
    </location>
</feature>
<dbReference type="OrthoDB" id="2162449at2759"/>
<evidence type="ECO:0000256" key="2">
    <source>
        <dbReference type="SAM" id="MobiDB-lite"/>
    </source>
</evidence>
<dbReference type="VEuPathDB" id="FungiDB:I302_03654"/>
<dbReference type="GeneID" id="30208053"/>
<dbReference type="EMBL" id="CP144541">
    <property type="protein sequence ID" value="WVW78328.1"/>
    <property type="molecule type" value="Genomic_DNA"/>
</dbReference>
<keyword evidence="5" id="KW-1185">Reference proteome</keyword>
<evidence type="ECO:0000313" key="5">
    <source>
        <dbReference type="Proteomes" id="UP000092730"/>
    </source>
</evidence>
<evidence type="ECO:0000256" key="1">
    <source>
        <dbReference type="SAM" id="Coils"/>
    </source>
</evidence>
<feature type="compositionally biased region" description="Low complexity" evidence="2">
    <location>
        <begin position="547"/>
        <end position="570"/>
    </location>
</feature>
<name>A0A1B9G4K7_9TREE</name>
<keyword evidence="1" id="KW-0175">Coiled coil</keyword>
<reference evidence="3" key="3">
    <citation type="submission" date="2014-01" db="EMBL/GenBank/DDBJ databases">
        <title>Evolution of pathogenesis and genome organization in the Tremellales.</title>
        <authorList>
            <person name="Cuomo C."/>
            <person name="Litvintseva A."/>
            <person name="Heitman J."/>
            <person name="Chen Y."/>
            <person name="Sun S."/>
            <person name="Springer D."/>
            <person name="Dromer F."/>
            <person name="Young S."/>
            <person name="Zeng Q."/>
            <person name="Chapman S."/>
            <person name="Gujja S."/>
            <person name="Saif S."/>
            <person name="Birren B."/>
        </authorList>
    </citation>
    <scope>NUCLEOTIDE SEQUENCE</scope>
    <source>
        <strain evidence="3">CBS 10118</strain>
    </source>
</reference>
<gene>
    <name evidence="3" type="ORF">I302_03654</name>
    <name evidence="4" type="ORF">I302_100282</name>
</gene>
<evidence type="ECO:0000313" key="3">
    <source>
        <dbReference type="EMBL" id="OCF25977.1"/>
    </source>
</evidence>
<dbReference type="KEGG" id="kbi:30208053"/>
<feature type="region of interest" description="Disordered" evidence="2">
    <location>
        <begin position="1"/>
        <end position="165"/>
    </location>
</feature>
<feature type="compositionally biased region" description="Low complexity" evidence="2">
    <location>
        <begin position="466"/>
        <end position="502"/>
    </location>
</feature>
<feature type="compositionally biased region" description="Polar residues" evidence="2">
    <location>
        <begin position="177"/>
        <end position="220"/>
    </location>
</feature>
<sequence length="606" mass="66020">MSPYAHSETPSNPSLTPQSTHLATFSPKSPTLETPVIEHQHPLGLGHSQLTHDDREDIEELLDLDVGVGGSYQDEAGDVYDTKSLTSNDVHHDPILSDLASKQSQSQSNTPFKARPAPSSTSRQGLGPRMTKSAALRAGLDWEEIKPRRTASEKEGEEGLGMPGYKRVGLGITVPSLAQPSITPRQTKSSQLRLKSEIAPSSSPSIHSQRPANGIIQSTPIREHKRTLSVPTPVSSLCAPTILPRQNRTSALRAAGEKGNAGYRDYEKLQQEKAAQKIKEQIALDNRERAKKEREERRKTLALGLISLEKPAVEVKQNRTSQLRAAGEKGNEGYRNFEKIQEERDAAKLKEQVALENREKAKKERMERRKTLAFAGAGSGWKNEPEIQVRQNTASALRAAGEKGSEGYRDIEVVRAERKGREEMERLARENKERGRREREERRKTLSGLVGGRGKPVITPRPNKTSLLRTNSSKSISSISSLRSPVKSTHSRSTTSHSLTRTISALKVSSADNVSVEPKGAGAGAGVKSLGKPSITPRLNKTALLRTPKPTSTPTSSSRPVLPTSSSTPTIHRKAASVSTPLSKGPRPTKASMLRANLANKVPTAS</sequence>
<feature type="compositionally biased region" description="Polar residues" evidence="2">
    <location>
        <begin position="100"/>
        <end position="111"/>
    </location>
</feature>
<proteinExistence type="predicted"/>
<feature type="compositionally biased region" description="Basic and acidic residues" evidence="2">
    <location>
        <begin position="143"/>
        <end position="154"/>
    </location>
</feature>